<dbReference type="Proteomes" id="UP000216998">
    <property type="component" value="Unassembled WGS sequence"/>
</dbReference>
<dbReference type="AlphaFoldDB" id="A0A255ZB00"/>
<keyword evidence="7" id="KW-0915">Sodium</keyword>
<evidence type="ECO:0000256" key="1">
    <source>
        <dbReference type="ARBA" id="ARBA00004651"/>
    </source>
</evidence>
<reference evidence="13 14" key="1">
    <citation type="submission" date="2017-07" db="EMBL/GenBank/DDBJ databases">
        <title>Niveispirillum cyanobacteriorum sp. nov., isolated from cyanobacterial aggregates in a eutrophic lake.</title>
        <authorList>
            <person name="Cai H."/>
        </authorList>
    </citation>
    <scope>NUCLEOTIDE SEQUENCE [LARGE SCALE GENOMIC DNA]</scope>
    <source>
        <strain evidence="14">TH1-14</strain>
    </source>
</reference>
<dbReference type="GO" id="GO:0015293">
    <property type="term" value="F:symporter activity"/>
    <property type="evidence" value="ECO:0007669"/>
    <property type="project" value="TreeGrafter"/>
</dbReference>
<keyword evidence="6 12" id="KW-1133">Transmembrane helix</keyword>
<evidence type="ECO:0000256" key="8">
    <source>
        <dbReference type="ARBA" id="ARBA00023065"/>
    </source>
</evidence>
<feature type="transmembrane region" description="Helical" evidence="12">
    <location>
        <begin position="490"/>
        <end position="508"/>
    </location>
</feature>
<feature type="transmembrane region" description="Helical" evidence="12">
    <location>
        <begin position="391"/>
        <end position="417"/>
    </location>
</feature>
<evidence type="ECO:0000256" key="6">
    <source>
        <dbReference type="ARBA" id="ARBA00022989"/>
    </source>
</evidence>
<dbReference type="Pfam" id="PF00474">
    <property type="entry name" value="SSF"/>
    <property type="match status" value="1"/>
</dbReference>
<dbReference type="RefSeq" id="WP_094452575.1">
    <property type="nucleotide sequence ID" value="NZ_NOXU01000010.1"/>
</dbReference>
<feature type="transmembrane region" description="Helical" evidence="12">
    <location>
        <begin position="239"/>
        <end position="262"/>
    </location>
</feature>
<dbReference type="GO" id="GO:0006814">
    <property type="term" value="P:sodium ion transport"/>
    <property type="evidence" value="ECO:0007669"/>
    <property type="project" value="UniProtKB-KW"/>
</dbReference>
<comment type="subcellular location">
    <subcellularLocation>
        <location evidence="1">Cell membrane</location>
        <topology evidence="1">Multi-pass membrane protein</topology>
    </subcellularLocation>
</comment>
<feature type="transmembrane region" description="Helical" evidence="12">
    <location>
        <begin position="423"/>
        <end position="446"/>
    </location>
</feature>
<dbReference type="GO" id="GO:0005886">
    <property type="term" value="C:plasma membrane"/>
    <property type="evidence" value="ECO:0007669"/>
    <property type="project" value="UniProtKB-SubCell"/>
</dbReference>
<evidence type="ECO:0000256" key="11">
    <source>
        <dbReference type="RuleBase" id="RU362091"/>
    </source>
</evidence>
<evidence type="ECO:0000256" key="3">
    <source>
        <dbReference type="ARBA" id="ARBA00022448"/>
    </source>
</evidence>
<dbReference type="PANTHER" id="PTHR42985:SF47">
    <property type="entry name" value="INTEGRAL MEMBRANE TRANSPORT PROTEIN"/>
    <property type="match status" value="1"/>
</dbReference>
<keyword evidence="14" id="KW-1185">Reference proteome</keyword>
<evidence type="ECO:0000256" key="2">
    <source>
        <dbReference type="ARBA" id="ARBA00006434"/>
    </source>
</evidence>
<dbReference type="CDD" id="cd11493">
    <property type="entry name" value="SLC5sbd_NIS-like_u1"/>
    <property type="match status" value="1"/>
</dbReference>
<feature type="transmembrane region" description="Helical" evidence="12">
    <location>
        <begin position="191"/>
        <end position="213"/>
    </location>
</feature>
<feature type="transmembrane region" description="Helical" evidence="12">
    <location>
        <begin position="453"/>
        <end position="470"/>
    </location>
</feature>
<dbReference type="InterPro" id="IPR001734">
    <property type="entry name" value="Na/solute_symporter"/>
</dbReference>
<feature type="transmembrane region" description="Helical" evidence="12">
    <location>
        <begin position="79"/>
        <end position="97"/>
    </location>
</feature>
<dbReference type="InterPro" id="IPR051163">
    <property type="entry name" value="Sodium:Solute_Symporter_SSF"/>
</dbReference>
<dbReference type="EMBL" id="NOXU01000010">
    <property type="protein sequence ID" value="OYQ37790.1"/>
    <property type="molecule type" value="Genomic_DNA"/>
</dbReference>
<evidence type="ECO:0000313" key="13">
    <source>
        <dbReference type="EMBL" id="OYQ37790.1"/>
    </source>
</evidence>
<dbReference type="PROSITE" id="PS50283">
    <property type="entry name" value="NA_SOLUT_SYMP_3"/>
    <property type="match status" value="1"/>
</dbReference>
<dbReference type="Gene3D" id="1.20.1730.10">
    <property type="entry name" value="Sodium/glucose cotransporter"/>
    <property type="match status" value="1"/>
</dbReference>
<protein>
    <submittedName>
        <fullName evidence="13">Sodium:solute symporter</fullName>
    </submittedName>
</protein>
<keyword evidence="3" id="KW-0813">Transport</keyword>
<accession>A0A255ZB00</accession>
<comment type="caution">
    <text evidence="13">The sequence shown here is derived from an EMBL/GenBank/DDBJ whole genome shotgun (WGS) entry which is preliminary data.</text>
</comment>
<sequence>MELEFTILDWSILLGYILIIAVAGMWSSRSKLENASDYFLAGQRVPMWLVAISVLSATQSAATFLGAPDYGYRGDYTYLTSYLGCLVAAFIVAKVLMPRFYAVNASTVYELLRHRYSASAMRAAGGMYLVGRLFASGARLYLASIAVSMIVFLDIEPQDIVLSSLILVVFGLAFTFIGGLRAVIWSDLVQVVIYVGAAIAVLIFLLNLIPLSMGEIVTALSSTPSGEDKLRLFDLSLDFSAPFTLLSIVTGFALLNVGNFGLDQDTTQRLLSCRNHGEGSRALYVSVFVAVPVVFIFISIGSLLYIFYDRPDLMMRVGSGVSGEFNGEKITIFMHFILSQIPPGLRGFVTVGVIAAAAVNSGLISMSSVLIQDFYRPWMEARQQMKPEAHYVRAGQFSMLLLGGLLFGMSIVCYYWQQYSDAPLLEFVLGVMTFAYAGLLGVYFAAVFTRRGSSASVMAALVTGFLAIVLQQDYIVDMLGLPAAWKSLAFPWQLLIGIAVSFLTCISVRTQPGAGLSDLHAGGVSGVK</sequence>
<evidence type="ECO:0000256" key="9">
    <source>
        <dbReference type="ARBA" id="ARBA00023136"/>
    </source>
</evidence>
<feature type="transmembrane region" description="Helical" evidence="12">
    <location>
        <begin position="6"/>
        <end position="26"/>
    </location>
</feature>
<feature type="transmembrane region" description="Helical" evidence="12">
    <location>
        <begin position="165"/>
        <end position="184"/>
    </location>
</feature>
<dbReference type="InterPro" id="IPR038377">
    <property type="entry name" value="Na/Glc_symporter_sf"/>
</dbReference>
<feature type="transmembrane region" description="Helical" evidence="12">
    <location>
        <begin position="47"/>
        <end position="67"/>
    </location>
</feature>
<gene>
    <name evidence="13" type="ORF">CHU95_00320</name>
</gene>
<name>A0A255ZB00_9PROT</name>
<keyword evidence="8" id="KW-0406">Ion transport</keyword>
<evidence type="ECO:0000256" key="10">
    <source>
        <dbReference type="ARBA" id="ARBA00023201"/>
    </source>
</evidence>
<feature type="transmembrane region" description="Helical" evidence="12">
    <location>
        <begin position="348"/>
        <end position="371"/>
    </location>
</feature>
<keyword evidence="4" id="KW-1003">Cell membrane</keyword>
<feature type="transmembrane region" description="Helical" evidence="12">
    <location>
        <begin position="283"/>
        <end position="308"/>
    </location>
</feature>
<dbReference type="OrthoDB" id="9789704at2"/>
<comment type="similarity">
    <text evidence="2 11">Belongs to the sodium:solute symporter (SSF) (TC 2.A.21) family.</text>
</comment>
<evidence type="ECO:0000256" key="12">
    <source>
        <dbReference type="SAM" id="Phobius"/>
    </source>
</evidence>
<evidence type="ECO:0000313" key="14">
    <source>
        <dbReference type="Proteomes" id="UP000216998"/>
    </source>
</evidence>
<evidence type="ECO:0000256" key="4">
    <source>
        <dbReference type="ARBA" id="ARBA00022475"/>
    </source>
</evidence>
<keyword evidence="10" id="KW-0739">Sodium transport</keyword>
<evidence type="ECO:0000256" key="7">
    <source>
        <dbReference type="ARBA" id="ARBA00023053"/>
    </source>
</evidence>
<feature type="transmembrane region" description="Helical" evidence="12">
    <location>
        <begin position="129"/>
        <end position="153"/>
    </location>
</feature>
<keyword evidence="5 12" id="KW-0812">Transmembrane</keyword>
<dbReference type="PANTHER" id="PTHR42985">
    <property type="entry name" value="SODIUM-COUPLED MONOCARBOXYLATE TRANSPORTER"/>
    <property type="match status" value="1"/>
</dbReference>
<evidence type="ECO:0000256" key="5">
    <source>
        <dbReference type="ARBA" id="ARBA00022692"/>
    </source>
</evidence>
<organism evidence="13 14">
    <name type="scientific">Niveispirillum lacus</name>
    <dbReference type="NCBI Taxonomy" id="1981099"/>
    <lineage>
        <taxon>Bacteria</taxon>
        <taxon>Pseudomonadati</taxon>
        <taxon>Pseudomonadota</taxon>
        <taxon>Alphaproteobacteria</taxon>
        <taxon>Rhodospirillales</taxon>
        <taxon>Azospirillaceae</taxon>
        <taxon>Niveispirillum</taxon>
    </lineage>
</organism>
<proteinExistence type="inferred from homology"/>
<keyword evidence="9 12" id="KW-0472">Membrane</keyword>